<evidence type="ECO:0000256" key="3">
    <source>
        <dbReference type="ARBA" id="ARBA00022597"/>
    </source>
</evidence>
<keyword evidence="10" id="KW-1185">Reference proteome</keyword>
<evidence type="ECO:0000256" key="4">
    <source>
        <dbReference type="ARBA" id="ARBA00022679"/>
    </source>
</evidence>
<name>A0A1M4TCQ8_9BACL</name>
<evidence type="ECO:0000313" key="9">
    <source>
        <dbReference type="EMBL" id="SHE42165.1"/>
    </source>
</evidence>
<evidence type="ECO:0000256" key="1">
    <source>
        <dbReference type="ARBA" id="ARBA00022448"/>
    </source>
</evidence>
<evidence type="ECO:0000259" key="8">
    <source>
        <dbReference type="PROSITE" id="PS51100"/>
    </source>
</evidence>
<dbReference type="InterPro" id="IPR051819">
    <property type="entry name" value="PTS_sugar-specific_EIIB"/>
</dbReference>
<evidence type="ECO:0000256" key="5">
    <source>
        <dbReference type="ARBA" id="ARBA00022683"/>
    </source>
</evidence>
<evidence type="ECO:0000313" key="10">
    <source>
        <dbReference type="Proteomes" id="UP000184476"/>
    </source>
</evidence>
<dbReference type="RefSeq" id="WP_073151179.1">
    <property type="nucleotide sequence ID" value="NZ_FQVL01000001.1"/>
</dbReference>
<evidence type="ECO:0000256" key="2">
    <source>
        <dbReference type="ARBA" id="ARBA00022553"/>
    </source>
</evidence>
<keyword evidence="4" id="KW-0808">Transferase</keyword>
<keyword evidence="6" id="KW-0418">Kinase</keyword>
<dbReference type="GO" id="GO:0008982">
    <property type="term" value="F:protein-N(PI)-phosphohistidine-sugar phosphotransferase activity"/>
    <property type="evidence" value="ECO:0007669"/>
    <property type="project" value="InterPro"/>
</dbReference>
<proteinExistence type="predicted"/>
<keyword evidence="2" id="KW-0597">Phosphoprotein</keyword>
<dbReference type="OrthoDB" id="9808134at2"/>
<dbReference type="PANTHER" id="PTHR34581">
    <property type="entry name" value="PTS SYSTEM N,N'-DIACETYLCHITOBIOSE-SPECIFIC EIIB COMPONENT"/>
    <property type="match status" value="1"/>
</dbReference>
<dbReference type="GO" id="GO:0009401">
    <property type="term" value="P:phosphoenolpyruvate-dependent sugar phosphotransferase system"/>
    <property type="evidence" value="ECO:0007669"/>
    <property type="project" value="UniProtKB-KW"/>
</dbReference>
<evidence type="ECO:0000256" key="7">
    <source>
        <dbReference type="PROSITE-ProRule" id="PRU00423"/>
    </source>
</evidence>
<keyword evidence="5" id="KW-0598">Phosphotransferase system</keyword>
<dbReference type="EMBL" id="FQVL01000001">
    <property type="protein sequence ID" value="SHE42165.1"/>
    <property type="molecule type" value="Genomic_DNA"/>
</dbReference>
<dbReference type="Pfam" id="PF02302">
    <property type="entry name" value="PTS_IIB"/>
    <property type="match status" value="1"/>
</dbReference>
<feature type="modified residue" description="Phosphocysteine; by EIIA" evidence="7">
    <location>
        <position position="7"/>
    </location>
</feature>
<evidence type="ECO:0000256" key="6">
    <source>
        <dbReference type="ARBA" id="ARBA00022777"/>
    </source>
</evidence>
<feature type="domain" description="PTS EIIB type-3" evidence="8">
    <location>
        <begin position="1"/>
        <end position="103"/>
    </location>
</feature>
<dbReference type="PANTHER" id="PTHR34581:SF2">
    <property type="entry name" value="PTS SYSTEM N,N'-DIACETYLCHITOBIOSE-SPECIFIC EIIB COMPONENT"/>
    <property type="match status" value="1"/>
</dbReference>
<dbReference type="SUPFAM" id="SSF52794">
    <property type="entry name" value="PTS system IIB component-like"/>
    <property type="match status" value="1"/>
</dbReference>
<reference evidence="9 10" key="1">
    <citation type="submission" date="2016-11" db="EMBL/GenBank/DDBJ databases">
        <authorList>
            <person name="Jaros S."/>
            <person name="Januszkiewicz K."/>
            <person name="Wedrychowicz H."/>
        </authorList>
    </citation>
    <scope>NUCLEOTIDE SEQUENCE [LARGE SCALE GENOMIC DNA]</scope>
    <source>
        <strain evidence="9 10">DSM 44666</strain>
    </source>
</reference>
<gene>
    <name evidence="9" type="ORF">SAMN05444392_101410</name>
</gene>
<dbReference type="GO" id="GO:0016301">
    <property type="term" value="F:kinase activity"/>
    <property type="evidence" value="ECO:0007669"/>
    <property type="project" value="UniProtKB-KW"/>
</dbReference>
<dbReference type="InterPro" id="IPR013012">
    <property type="entry name" value="PTS_EIIB_3"/>
</dbReference>
<dbReference type="Proteomes" id="UP000184476">
    <property type="component" value="Unassembled WGS sequence"/>
</dbReference>
<dbReference type="InterPro" id="IPR036095">
    <property type="entry name" value="PTS_EIIB-like_sf"/>
</dbReference>
<organism evidence="9 10">
    <name type="scientific">Seinonella peptonophila</name>
    <dbReference type="NCBI Taxonomy" id="112248"/>
    <lineage>
        <taxon>Bacteria</taxon>
        <taxon>Bacillati</taxon>
        <taxon>Bacillota</taxon>
        <taxon>Bacilli</taxon>
        <taxon>Bacillales</taxon>
        <taxon>Thermoactinomycetaceae</taxon>
        <taxon>Seinonella</taxon>
    </lineage>
</organism>
<dbReference type="Gene3D" id="3.40.50.2300">
    <property type="match status" value="1"/>
</dbReference>
<keyword evidence="3" id="KW-0762">Sugar transport</keyword>
<dbReference type="STRING" id="112248.SAMN05444392_101410"/>
<dbReference type="PROSITE" id="PS51100">
    <property type="entry name" value="PTS_EIIB_TYPE_3"/>
    <property type="match status" value="1"/>
</dbReference>
<keyword evidence="1" id="KW-0813">Transport</keyword>
<dbReference type="AlphaFoldDB" id="A0A1M4TCQ8"/>
<sequence length="103" mass="11309">MKVLFVCSGGLSSGIILQTLQEEATKQGVQMKIKSVGTEQFETEILNGWDIAMVAPQVRHRYQQFKAAADLVQVPCEIIPLQAYSPLGGSMLLETIKRCLGID</sequence>
<dbReference type="InterPro" id="IPR003501">
    <property type="entry name" value="PTS_EIIB_2/3"/>
</dbReference>
<protein>
    <submittedName>
        <fullName evidence="9">PTS system, cellobiose-specific IIB component</fullName>
    </submittedName>
</protein>
<accession>A0A1M4TCQ8</accession>